<keyword evidence="2" id="KW-1185">Reference proteome</keyword>
<proteinExistence type="predicted"/>
<organism evidence="1 2">
    <name type="scientific">Ixodes persulcatus</name>
    <name type="common">Taiga tick</name>
    <dbReference type="NCBI Taxonomy" id="34615"/>
    <lineage>
        <taxon>Eukaryota</taxon>
        <taxon>Metazoa</taxon>
        <taxon>Ecdysozoa</taxon>
        <taxon>Arthropoda</taxon>
        <taxon>Chelicerata</taxon>
        <taxon>Arachnida</taxon>
        <taxon>Acari</taxon>
        <taxon>Parasitiformes</taxon>
        <taxon>Ixodida</taxon>
        <taxon>Ixodoidea</taxon>
        <taxon>Ixodidae</taxon>
        <taxon>Ixodinae</taxon>
        <taxon>Ixodes</taxon>
    </lineage>
</organism>
<protein>
    <submittedName>
        <fullName evidence="1">Uncharacterized protein</fullName>
    </submittedName>
</protein>
<gene>
    <name evidence="1" type="ORF">HPB47_012665</name>
</gene>
<reference evidence="1 2" key="1">
    <citation type="journal article" date="2020" name="Cell">
        <title>Large-Scale Comparative Analyses of Tick Genomes Elucidate Their Genetic Diversity and Vector Capacities.</title>
        <authorList>
            <consortium name="Tick Genome and Microbiome Consortium (TIGMIC)"/>
            <person name="Jia N."/>
            <person name="Wang J."/>
            <person name="Shi W."/>
            <person name="Du L."/>
            <person name="Sun Y."/>
            <person name="Zhan W."/>
            <person name="Jiang J.F."/>
            <person name="Wang Q."/>
            <person name="Zhang B."/>
            <person name="Ji P."/>
            <person name="Bell-Sakyi L."/>
            <person name="Cui X.M."/>
            <person name="Yuan T.T."/>
            <person name="Jiang B.G."/>
            <person name="Yang W.F."/>
            <person name="Lam T.T."/>
            <person name="Chang Q.C."/>
            <person name="Ding S.J."/>
            <person name="Wang X.J."/>
            <person name="Zhu J.G."/>
            <person name="Ruan X.D."/>
            <person name="Zhao L."/>
            <person name="Wei J.T."/>
            <person name="Ye R.Z."/>
            <person name="Que T.C."/>
            <person name="Du C.H."/>
            <person name="Zhou Y.H."/>
            <person name="Cheng J.X."/>
            <person name="Dai P.F."/>
            <person name="Guo W.B."/>
            <person name="Han X.H."/>
            <person name="Huang E.J."/>
            <person name="Li L.F."/>
            <person name="Wei W."/>
            <person name="Gao Y.C."/>
            <person name="Liu J.Z."/>
            <person name="Shao H.Z."/>
            <person name="Wang X."/>
            <person name="Wang C.C."/>
            <person name="Yang T.C."/>
            <person name="Huo Q.B."/>
            <person name="Li W."/>
            <person name="Chen H.Y."/>
            <person name="Chen S.E."/>
            <person name="Zhou L.G."/>
            <person name="Ni X.B."/>
            <person name="Tian J.H."/>
            <person name="Sheng Y."/>
            <person name="Liu T."/>
            <person name="Pan Y.S."/>
            <person name="Xia L.Y."/>
            <person name="Li J."/>
            <person name="Zhao F."/>
            <person name="Cao W.C."/>
        </authorList>
    </citation>
    <scope>NUCLEOTIDE SEQUENCE [LARGE SCALE GENOMIC DNA]</scope>
    <source>
        <strain evidence="1">Iper-2018</strain>
    </source>
</reference>
<evidence type="ECO:0000313" key="2">
    <source>
        <dbReference type="Proteomes" id="UP000805193"/>
    </source>
</evidence>
<comment type="caution">
    <text evidence="1">The sequence shown here is derived from an EMBL/GenBank/DDBJ whole genome shotgun (WGS) entry which is preliminary data.</text>
</comment>
<dbReference type="Proteomes" id="UP000805193">
    <property type="component" value="Unassembled WGS sequence"/>
</dbReference>
<accession>A0AC60NSW2</accession>
<name>A0AC60NSW2_IXOPE</name>
<sequence>MMRRQRWPLLLFGVASVVWVWKSQKKSPPPQEDVKLTIMQQFGIPPAMSEPPVWVRLRRLAKDRGIERLLSSAKFSASGRFVGFNTPTALHHHAELSLRELQRFLTANLRSAIVRAPKALAVRLAAISAEAREHVQLLAGNLKMLAHETGLTKRKRASLFKLKQHVRRSIEKNQNEGNCSEVLTCRLSNRYGFSSAIHDVLWCLVRGLQLGRPVVVDSEPWHYAPSGWSSVFLPLSFACPEKPDPESSGDKLSENKEFRVIGTCIPCRDRRSSISTLVGPDAHRSSFRSVSRARSAILDLPPVLAEHLVLLHGDPYAWWFGQLMAYIMRPSKELLDLVGDAKRSLKFRSPIVGLHIRRTDKEAEASFHQVEEYMEHVEDFFAPMGPVPRRVLVATDEPSIFAELRYKFPNYLFLGDKAASETARNPDTRYTPDALKALLKDVSLLSECDLVVCTLSSGVCRVVYELMQARRTDASMQVISLDVDYFYAFVQFPPRRVLYEHRALNHKELWLRSGDIVERLGDHSVIGEARRKKMWDGYSVGTLPGTILTGLYPLYKTVPQVRVTKNSTGWGR</sequence>
<evidence type="ECO:0000313" key="1">
    <source>
        <dbReference type="EMBL" id="KAG0410223.1"/>
    </source>
</evidence>
<dbReference type="EMBL" id="JABSTQ010011543">
    <property type="protein sequence ID" value="KAG0410223.1"/>
    <property type="molecule type" value="Genomic_DNA"/>
</dbReference>